<organism evidence="2 3">
    <name type="scientific">Bacteroides vicugnae</name>
    <dbReference type="NCBI Taxonomy" id="3037989"/>
    <lineage>
        <taxon>Bacteria</taxon>
        <taxon>Pseudomonadati</taxon>
        <taxon>Bacteroidota</taxon>
        <taxon>Bacteroidia</taxon>
        <taxon>Bacteroidales</taxon>
        <taxon>Bacteroidaceae</taxon>
        <taxon>Bacteroides</taxon>
    </lineage>
</organism>
<name>A0ABU5HM74_9BACE</name>
<feature type="signal peptide" evidence="1">
    <location>
        <begin position="1"/>
        <end position="23"/>
    </location>
</feature>
<accession>A0ABU5HM74</accession>
<dbReference type="EMBL" id="JARZAK010000002">
    <property type="protein sequence ID" value="MDY7257292.1"/>
    <property type="molecule type" value="Genomic_DNA"/>
</dbReference>
<reference evidence="2 3" key="1">
    <citation type="submission" date="2023-04" db="EMBL/GenBank/DDBJ databases">
        <title>Bacteroides pacosi sp. nov., isolated from the fecal material of an alpaca.</title>
        <authorList>
            <person name="Miller S."/>
            <person name="Hendry M."/>
            <person name="King J."/>
            <person name="Sankaranarayanan K."/>
            <person name="Lawson P.A."/>
        </authorList>
    </citation>
    <scope>NUCLEOTIDE SEQUENCE [LARGE SCALE GENOMIC DNA]</scope>
    <source>
        <strain evidence="2 3">A2-P53</strain>
    </source>
</reference>
<dbReference type="RefSeq" id="WP_195650334.1">
    <property type="nucleotide sequence ID" value="NZ_JARZAK010000002.1"/>
</dbReference>
<dbReference type="PROSITE" id="PS51257">
    <property type="entry name" value="PROKAR_LIPOPROTEIN"/>
    <property type="match status" value="1"/>
</dbReference>
<keyword evidence="3" id="KW-1185">Reference proteome</keyword>
<protein>
    <recommendedName>
        <fullName evidence="4">Lipoprotein</fullName>
    </recommendedName>
</protein>
<comment type="caution">
    <text evidence="2">The sequence shown here is derived from an EMBL/GenBank/DDBJ whole genome shotgun (WGS) entry which is preliminary data.</text>
</comment>
<evidence type="ECO:0008006" key="4">
    <source>
        <dbReference type="Google" id="ProtNLM"/>
    </source>
</evidence>
<evidence type="ECO:0000313" key="2">
    <source>
        <dbReference type="EMBL" id="MDY7257292.1"/>
    </source>
</evidence>
<keyword evidence="1" id="KW-0732">Signal</keyword>
<feature type="chain" id="PRO_5045332680" description="Lipoprotein" evidence="1">
    <location>
        <begin position="24"/>
        <end position="270"/>
    </location>
</feature>
<proteinExistence type="predicted"/>
<dbReference type="Proteomes" id="UP001292913">
    <property type="component" value="Unassembled WGS sequence"/>
</dbReference>
<gene>
    <name evidence="2" type="ORF">QHG74_06130</name>
</gene>
<evidence type="ECO:0000256" key="1">
    <source>
        <dbReference type="SAM" id="SignalP"/>
    </source>
</evidence>
<sequence>MNRNYFALITFVLLLSCSGAANRKSTLTPTNDTIVTNIASDTLNSMNNVSIDKKTALDSVKMLLPGGRYTIGKESQIINNSWKEFYRDTITGNYCIDRAKYTVSTYTDECLGMECEYIKSGRNSLFFINMPTLKNGIVDSIPIGTGYIAPKTPMVINFNSSKYTISVFAELSDENKEEYEPNKEYSYWCNYKMTLCKDNSQEVELFNIDKFYDSVLRLLFAGDIDGDGKLDLIFDSHINYEEESITLFLSSLAGNGIITRVAKASISYDC</sequence>
<evidence type="ECO:0000313" key="3">
    <source>
        <dbReference type="Proteomes" id="UP001292913"/>
    </source>
</evidence>